<evidence type="ECO:0000313" key="2">
    <source>
        <dbReference type="EMBL" id="MDQ0532255.1"/>
    </source>
</evidence>
<protein>
    <recommendedName>
        <fullName evidence="4">Transposase</fullName>
    </recommendedName>
</protein>
<gene>
    <name evidence="2" type="ORF">QO018_001099</name>
</gene>
<sequence length="59" mass="6676">MTVLYRNALDCPAGKKQGTDGNRRPAVTERMDSRFRWNFRSTPHGSESPLQRGRGVSAR</sequence>
<evidence type="ECO:0000256" key="1">
    <source>
        <dbReference type="SAM" id="MobiDB-lite"/>
    </source>
</evidence>
<evidence type="ECO:0000313" key="3">
    <source>
        <dbReference type="Proteomes" id="UP001244552"/>
    </source>
</evidence>
<comment type="caution">
    <text evidence="2">The sequence shown here is derived from an EMBL/GenBank/DDBJ whole genome shotgun (WGS) entry which is preliminary data.</text>
</comment>
<feature type="compositionally biased region" description="Polar residues" evidence="1">
    <location>
        <begin position="39"/>
        <end position="49"/>
    </location>
</feature>
<name>A0ABU0MFN6_9PROT</name>
<reference evidence="2 3" key="1">
    <citation type="submission" date="2023-07" db="EMBL/GenBank/DDBJ databases">
        <title>Genomic Encyclopedia of Type Strains, Phase IV (KMG-IV): sequencing the most valuable type-strain genomes for metagenomic binning, comparative biology and taxonomic classification.</title>
        <authorList>
            <person name="Goeker M."/>
        </authorList>
    </citation>
    <scope>NUCLEOTIDE SEQUENCE [LARGE SCALE GENOMIC DNA]</scope>
    <source>
        <strain evidence="2 3">DSM 19922</strain>
    </source>
</reference>
<dbReference type="Proteomes" id="UP001244552">
    <property type="component" value="Unassembled WGS sequence"/>
</dbReference>
<accession>A0ABU0MFN6</accession>
<evidence type="ECO:0008006" key="4">
    <source>
        <dbReference type="Google" id="ProtNLM"/>
    </source>
</evidence>
<organism evidence="2 3">
    <name type="scientific">Azospirillum picis</name>
    <dbReference type="NCBI Taxonomy" id="488438"/>
    <lineage>
        <taxon>Bacteria</taxon>
        <taxon>Pseudomonadati</taxon>
        <taxon>Pseudomonadota</taxon>
        <taxon>Alphaproteobacteria</taxon>
        <taxon>Rhodospirillales</taxon>
        <taxon>Azospirillaceae</taxon>
        <taxon>Azospirillum</taxon>
    </lineage>
</organism>
<keyword evidence="3" id="KW-1185">Reference proteome</keyword>
<feature type="compositionally biased region" description="Basic and acidic residues" evidence="1">
    <location>
        <begin position="17"/>
        <end position="35"/>
    </location>
</feature>
<feature type="region of interest" description="Disordered" evidence="1">
    <location>
        <begin position="1"/>
        <end position="59"/>
    </location>
</feature>
<dbReference type="EMBL" id="JAUSVU010000003">
    <property type="protein sequence ID" value="MDQ0532255.1"/>
    <property type="molecule type" value="Genomic_DNA"/>
</dbReference>
<proteinExistence type="predicted"/>